<feature type="region of interest" description="Disordered" evidence="1">
    <location>
        <begin position="96"/>
        <end position="120"/>
    </location>
</feature>
<gene>
    <name evidence="2" type="ORF">Gasu_45370</name>
</gene>
<protein>
    <submittedName>
        <fullName evidence="2">Uncharacterized protein</fullName>
    </submittedName>
</protein>
<sequence length="257" mass="30180">MIPRHSNHCLERRYAIEPNAEISINDVIERDFEDKSYLSELEEQDELQNEFQKYFVPAQETSRNYKNTKKAKNLAWCNFIEKKKISDPQYVDTRRARERERLRKKRESKRRKQKQRSVEDVSKGDWVTSIHSLTHRGQLPGVDSSSQVRKLDIQEQLCVTEERIGHFKRLVWENVKTIQDDNMTSSVSSSSTLENVREAVVILESAERNVHWLSKQLEDFTAAVDNLSQVVETACDKVESSLLLHHTQNRHLHHLLS</sequence>
<name>M2XD48_GALSU</name>
<dbReference type="AlphaFoldDB" id="M2XD48"/>
<feature type="compositionally biased region" description="Basic residues" evidence="1">
    <location>
        <begin position="102"/>
        <end position="115"/>
    </location>
</feature>
<dbReference type="OrthoDB" id="10390544at2759"/>
<dbReference type="Proteomes" id="UP000030680">
    <property type="component" value="Unassembled WGS sequence"/>
</dbReference>
<keyword evidence="3" id="KW-1185">Reference proteome</keyword>
<dbReference type="EMBL" id="KB454526">
    <property type="protein sequence ID" value="EME27872.1"/>
    <property type="molecule type" value="Genomic_DNA"/>
</dbReference>
<evidence type="ECO:0000256" key="1">
    <source>
        <dbReference type="SAM" id="MobiDB-lite"/>
    </source>
</evidence>
<accession>M2XD48</accession>
<dbReference type="KEGG" id="gsl:Gasu_45370"/>
<dbReference type="GeneID" id="17086756"/>
<proteinExistence type="predicted"/>
<evidence type="ECO:0000313" key="2">
    <source>
        <dbReference type="EMBL" id="EME27872.1"/>
    </source>
</evidence>
<dbReference type="RefSeq" id="XP_005704392.1">
    <property type="nucleotide sequence ID" value="XM_005704335.1"/>
</dbReference>
<evidence type="ECO:0000313" key="3">
    <source>
        <dbReference type="Proteomes" id="UP000030680"/>
    </source>
</evidence>
<organism evidence="2 3">
    <name type="scientific">Galdieria sulphuraria</name>
    <name type="common">Red alga</name>
    <dbReference type="NCBI Taxonomy" id="130081"/>
    <lineage>
        <taxon>Eukaryota</taxon>
        <taxon>Rhodophyta</taxon>
        <taxon>Bangiophyceae</taxon>
        <taxon>Galdieriales</taxon>
        <taxon>Galdieriaceae</taxon>
        <taxon>Galdieria</taxon>
    </lineage>
</organism>
<dbReference type="Gramene" id="EME27872">
    <property type="protein sequence ID" value="EME27872"/>
    <property type="gene ID" value="Gasu_45370"/>
</dbReference>
<reference evidence="3" key="1">
    <citation type="journal article" date="2013" name="Science">
        <title>Gene transfer from bacteria and archaea facilitated evolution of an extremophilic eukaryote.</title>
        <authorList>
            <person name="Schonknecht G."/>
            <person name="Chen W.H."/>
            <person name="Ternes C.M."/>
            <person name="Barbier G.G."/>
            <person name="Shrestha R.P."/>
            <person name="Stanke M."/>
            <person name="Brautigam A."/>
            <person name="Baker B.J."/>
            <person name="Banfield J.F."/>
            <person name="Garavito R.M."/>
            <person name="Carr K."/>
            <person name="Wilkerson C."/>
            <person name="Rensing S.A."/>
            <person name="Gagneul D."/>
            <person name="Dickenson N.E."/>
            <person name="Oesterhelt C."/>
            <person name="Lercher M.J."/>
            <person name="Weber A.P."/>
        </authorList>
    </citation>
    <scope>NUCLEOTIDE SEQUENCE [LARGE SCALE GENOMIC DNA]</scope>
    <source>
        <strain evidence="3">074W</strain>
    </source>
</reference>